<dbReference type="AlphaFoldDB" id="A0A3E5AII3"/>
<name>A0A3E5AII3_9FIRM</name>
<evidence type="ECO:0000313" key="4">
    <source>
        <dbReference type="Proteomes" id="UP000283765"/>
    </source>
</evidence>
<dbReference type="EMBL" id="QSUG01000053">
    <property type="protein sequence ID" value="RGN18428.1"/>
    <property type="molecule type" value="Genomic_DNA"/>
</dbReference>
<gene>
    <name evidence="2" type="ORF">DWW89_16770</name>
    <name evidence="1" type="ORF">DXB72_16570</name>
</gene>
<evidence type="ECO:0000313" key="1">
    <source>
        <dbReference type="EMBL" id="RGN18428.1"/>
    </source>
</evidence>
<evidence type="ECO:0000313" key="3">
    <source>
        <dbReference type="Proteomes" id="UP000260970"/>
    </source>
</evidence>
<accession>A0A3E5AII3</accession>
<reference evidence="3 4" key="1">
    <citation type="submission" date="2018-08" db="EMBL/GenBank/DDBJ databases">
        <title>A genome reference for cultivated species of the human gut microbiota.</title>
        <authorList>
            <person name="Zou Y."/>
            <person name="Xue W."/>
            <person name="Luo G."/>
        </authorList>
    </citation>
    <scope>NUCLEOTIDE SEQUENCE [LARGE SCALE GENOMIC DNA]</scope>
    <source>
        <strain evidence="2 4">AF17-27</strain>
        <strain evidence="1 3">OM05-6AA</strain>
    </source>
</reference>
<proteinExistence type="predicted"/>
<dbReference type="InterPro" id="IPR017020">
    <property type="entry name" value="UCP033725"/>
</dbReference>
<protein>
    <submittedName>
        <fullName evidence="1">Uncharacterized protein</fullName>
    </submittedName>
</protein>
<dbReference type="PIRSF" id="PIRSF033725">
    <property type="entry name" value="UCP033725"/>
    <property type="match status" value="1"/>
</dbReference>
<comment type="caution">
    <text evidence="1">The sequence shown here is derived from an EMBL/GenBank/DDBJ whole genome shotgun (WGS) entry which is preliminary data.</text>
</comment>
<dbReference type="Proteomes" id="UP000283765">
    <property type="component" value="Unassembled WGS sequence"/>
</dbReference>
<organism evidence="1 3">
    <name type="scientific">Agathobacter rectalis</name>
    <dbReference type="NCBI Taxonomy" id="39491"/>
    <lineage>
        <taxon>Bacteria</taxon>
        <taxon>Bacillati</taxon>
        <taxon>Bacillota</taxon>
        <taxon>Clostridia</taxon>
        <taxon>Lachnospirales</taxon>
        <taxon>Lachnospiraceae</taxon>
        <taxon>Agathobacter</taxon>
    </lineage>
</organism>
<dbReference type="Proteomes" id="UP000260970">
    <property type="component" value="Unassembled WGS sequence"/>
</dbReference>
<dbReference type="RefSeq" id="WP_117691189.1">
    <property type="nucleotide sequence ID" value="NZ_JAQESI010000096.1"/>
</dbReference>
<evidence type="ECO:0000313" key="2">
    <source>
        <dbReference type="EMBL" id="RGU18379.1"/>
    </source>
</evidence>
<sequence>MGRTIKNGRFCIYNGNEFKVNRDSDGNTIILTKNDKIIDATFIDKNGSGVYSKKVSLEEIEELYRYATYAVINNYKVNVEKENEEYYFVGTADCKVAGALGLQR</sequence>
<dbReference type="EMBL" id="QRXR01000055">
    <property type="protein sequence ID" value="RGU18379.1"/>
    <property type="molecule type" value="Genomic_DNA"/>
</dbReference>